<comment type="caution">
    <text evidence="1">The sequence shown here is derived from an EMBL/GenBank/DDBJ whole genome shotgun (WGS) entry which is preliminary data.</text>
</comment>
<evidence type="ECO:0000313" key="1">
    <source>
        <dbReference type="EMBL" id="KAI0041931.1"/>
    </source>
</evidence>
<dbReference type="Proteomes" id="UP000814033">
    <property type="component" value="Unassembled WGS sequence"/>
</dbReference>
<keyword evidence="2" id="KW-1185">Reference proteome</keyword>
<protein>
    <submittedName>
        <fullName evidence="1">Uncharacterized protein</fullName>
    </submittedName>
</protein>
<dbReference type="EMBL" id="MU276093">
    <property type="protein sequence ID" value="KAI0041931.1"/>
    <property type="molecule type" value="Genomic_DNA"/>
</dbReference>
<gene>
    <name evidence="1" type="ORF">FA95DRAFT_633138</name>
</gene>
<reference evidence="1" key="1">
    <citation type="submission" date="2021-02" db="EMBL/GenBank/DDBJ databases">
        <authorList>
            <consortium name="DOE Joint Genome Institute"/>
            <person name="Ahrendt S."/>
            <person name="Looney B.P."/>
            <person name="Miyauchi S."/>
            <person name="Morin E."/>
            <person name="Drula E."/>
            <person name="Courty P.E."/>
            <person name="Chicoki N."/>
            <person name="Fauchery L."/>
            <person name="Kohler A."/>
            <person name="Kuo A."/>
            <person name="Labutti K."/>
            <person name="Pangilinan J."/>
            <person name="Lipzen A."/>
            <person name="Riley R."/>
            <person name="Andreopoulos W."/>
            <person name="He G."/>
            <person name="Johnson J."/>
            <person name="Barry K.W."/>
            <person name="Grigoriev I.V."/>
            <person name="Nagy L."/>
            <person name="Hibbett D."/>
            <person name="Henrissat B."/>
            <person name="Matheny P.B."/>
            <person name="Labbe J."/>
            <person name="Martin F."/>
        </authorList>
    </citation>
    <scope>NUCLEOTIDE SEQUENCE</scope>
    <source>
        <strain evidence="1">FP105234-sp</strain>
    </source>
</reference>
<name>A0ACB8RE29_9AGAM</name>
<evidence type="ECO:0000313" key="2">
    <source>
        <dbReference type="Proteomes" id="UP000814033"/>
    </source>
</evidence>
<proteinExistence type="predicted"/>
<accession>A0ACB8RE29</accession>
<organism evidence="1 2">
    <name type="scientific">Auriscalpium vulgare</name>
    <dbReference type="NCBI Taxonomy" id="40419"/>
    <lineage>
        <taxon>Eukaryota</taxon>
        <taxon>Fungi</taxon>
        <taxon>Dikarya</taxon>
        <taxon>Basidiomycota</taxon>
        <taxon>Agaricomycotina</taxon>
        <taxon>Agaricomycetes</taxon>
        <taxon>Russulales</taxon>
        <taxon>Auriscalpiaceae</taxon>
        <taxon>Auriscalpium</taxon>
    </lineage>
</organism>
<sequence length="314" mass="35892">MSSTMRTRKRIAVLESVRVRPGRHGRGRSGGLAPFNLRPKFRAQRHRRLDLAAAVKKDGLQRSTTNDHASSISPFRNPRPYHPIRRHPLAEPRGRLPNASRVRPRMHRLSPLAQHVLFRRIPNQSADRRYRLPRAVPLLLNALVMSPHIGTYVCTIPIILTRSSADDSWLRILSYCPYISQVRFVLRDCVLLDKLPALCLRLEVLVVDGCASGQVPAVPAMWRTLHMAGAAQCVADRLRVLTCLRMVPPNVIFQQLTHLESFVLSTLPMVPVTLPRTLRHFGYHGNRRWEKETLMVELRVGYRVMTRPYSPFLG</sequence>
<reference evidence="1" key="2">
    <citation type="journal article" date="2022" name="New Phytol.">
        <title>Evolutionary transition to the ectomycorrhizal habit in the genomes of a hyperdiverse lineage of mushroom-forming fungi.</title>
        <authorList>
            <person name="Looney B."/>
            <person name="Miyauchi S."/>
            <person name="Morin E."/>
            <person name="Drula E."/>
            <person name="Courty P.E."/>
            <person name="Kohler A."/>
            <person name="Kuo A."/>
            <person name="LaButti K."/>
            <person name="Pangilinan J."/>
            <person name="Lipzen A."/>
            <person name="Riley R."/>
            <person name="Andreopoulos W."/>
            <person name="He G."/>
            <person name="Johnson J."/>
            <person name="Nolan M."/>
            <person name="Tritt A."/>
            <person name="Barry K.W."/>
            <person name="Grigoriev I.V."/>
            <person name="Nagy L.G."/>
            <person name="Hibbett D."/>
            <person name="Henrissat B."/>
            <person name="Matheny P.B."/>
            <person name="Labbe J."/>
            <person name="Martin F.M."/>
        </authorList>
    </citation>
    <scope>NUCLEOTIDE SEQUENCE</scope>
    <source>
        <strain evidence="1">FP105234-sp</strain>
    </source>
</reference>